<dbReference type="GO" id="GO:0061665">
    <property type="term" value="F:SUMO ligase activity"/>
    <property type="evidence" value="ECO:0000318"/>
    <property type="project" value="GO_Central"/>
</dbReference>
<evidence type="ECO:0000313" key="7">
    <source>
        <dbReference type="Proteomes" id="UP000001542"/>
    </source>
</evidence>
<dbReference type="GO" id="GO:0016925">
    <property type="term" value="P:protein sumoylation"/>
    <property type="evidence" value="ECO:0000318"/>
    <property type="project" value="GO_Central"/>
</dbReference>
<evidence type="ECO:0000256" key="3">
    <source>
        <dbReference type="ARBA" id="ARBA00022833"/>
    </source>
</evidence>
<dbReference type="OrthoDB" id="28127at2759"/>
<evidence type="ECO:0000313" key="6">
    <source>
        <dbReference type="EMBL" id="EAX99830.1"/>
    </source>
</evidence>
<dbReference type="SMR" id="A2F5K4"/>
<dbReference type="EMBL" id="DS113624">
    <property type="protein sequence ID" value="EAX99830.1"/>
    <property type="molecule type" value="Genomic_DNA"/>
</dbReference>
<proteinExistence type="predicted"/>
<dbReference type="Pfam" id="PF02891">
    <property type="entry name" value="zf-MIZ"/>
    <property type="match status" value="1"/>
</dbReference>
<accession>A2F5K4</accession>
<dbReference type="PANTHER" id="PTHR10782:SF4">
    <property type="entry name" value="TONALLI, ISOFORM E"/>
    <property type="match status" value="1"/>
</dbReference>
<evidence type="ECO:0000256" key="1">
    <source>
        <dbReference type="ARBA" id="ARBA00022723"/>
    </source>
</evidence>
<feature type="region of interest" description="Disordered" evidence="4">
    <location>
        <begin position="1"/>
        <end position="72"/>
    </location>
</feature>
<feature type="compositionally biased region" description="Basic and acidic residues" evidence="4">
    <location>
        <begin position="31"/>
        <end position="42"/>
    </location>
</feature>
<keyword evidence="3" id="KW-0862">Zinc</keyword>
<dbReference type="GO" id="GO:0008270">
    <property type="term" value="F:zinc ion binding"/>
    <property type="evidence" value="ECO:0007669"/>
    <property type="project" value="UniProtKB-KW"/>
</dbReference>
<dbReference type="InterPro" id="IPR004181">
    <property type="entry name" value="Znf_MIZ"/>
</dbReference>
<organism evidence="6 7">
    <name type="scientific">Trichomonas vaginalis (strain ATCC PRA-98 / G3)</name>
    <dbReference type="NCBI Taxonomy" id="412133"/>
    <lineage>
        <taxon>Eukaryota</taxon>
        <taxon>Metamonada</taxon>
        <taxon>Parabasalia</taxon>
        <taxon>Trichomonadida</taxon>
        <taxon>Trichomonadidae</taxon>
        <taxon>Trichomonas</taxon>
    </lineage>
</organism>
<dbReference type="RefSeq" id="XP_001312760.1">
    <property type="nucleotide sequence ID" value="XM_001312759.1"/>
</dbReference>
<dbReference type="CDD" id="cd16650">
    <property type="entry name" value="SP-RING_PIAS-like"/>
    <property type="match status" value="1"/>
</dbReference>
<feature type="domain" description="SP-RING-type" evidence="5">
    <location>
        <begin position="292"/>
        <end position="334"/>
    </location>
</feature>
<dbReference type="VEuPathDB" id="TrichDB:TVAGG3_0511230"/>
<dbReference type="GO" id="GO:0000785">
    <property type="term" value="C:chromatin"/>
    <property type="evidence" value="ECO:0000318"/>
    <property type="project" value="GO_Central"/>
</dbReference>
<dbReference type="AlphaFoldDB" id="A2F5K4"/>
<reference evidence="6" key="1">
    <citation type="submission" date="2006-10" db="EMBL/GenBank/DDBJ databases">
        <authorList>
            <person name="Amadeo P."/>
            <person name="Zhao Q."/>
            <person name="Wortman J."/>
            <person name="Fraser-Liggett C."/>
            <person name="Carlton J."/>
        </authorList>
    </citation>
    <scope>NUCLEOTIDE SEQUENCE</scope>
    <source>
        <strain evidence="6">G3</strain>
    </source>
</reference>
<dbReference type="STRING" id="5722.A2F5K4"/>
<gene>
    <name evidence="6" type="ORF">TVAG_088120</name>
</gene>
<evidence type="ECO:0000259" key="5">
    <source>
        <dbReference type="Pfam" id="PF02891"/>
    </source>
</evidence>
<evidence type="ECO:0000256" key="2">
    <source>
        <dbReference type="ARBA" id="ARBA00022771"/>
    </source>
</evidence>
<dbReference type="PANTHER" id="PTHR10782">
    <property type="entry name" value="ZINC FINGER MIZ DOMAIN-CONTAINING PROTEIN"/>
    <property type="match status" value="1"/>
</dbReference>
<name>A2F5K4_TRIV3</name>
<dbReference type="KEGG" id="tva:4757648"/>
<dbReference type="Gene3D" id="3.30.40.10">
    <property type="entry name" value="Zinc/RING finger domain, C3HC4 (zinc finger)"/>
    <property type="match status" value="1"/>
</dbReference>
<dbReference type="Proteomes" id="UP000001542">
    <property type="component" value="Unassembled WGS sequence"/>
</dbReference>
<sequence>MQSYPVSPLESDFQESPAGSPYSPPPTIDFSQKRSLDSKENQKSGTAFLSNRKEKSSQPNRKSFFRDVDNDENSKGQISKEFLINSIQSLSTQQCCQIATEMQIFPSTKQMLLTYVESLSPSNLNLINQVLGIVQKQNIQNIKKFETPQEVLFDCRYSLINAPPILTDSPVGQAQVSYSFEIPPLQPGVHIIIQSLSPDAKTRCIYWPKSLVILINNIPIKNRGAYLLPFIDITKYATTGVVNIFCDQESQNYLLSAIQVKYMKYDEIIEEIKTQRVSSDPVDGIPQCLIDPTTGRLIQYPGRGKQCMHSQCFDLKEYLKTANASHQWICPICRMQLPVQNLVFSQTTYQLLCTITGKNIQMMNPMYPNSGNAMK</sequence>
<protein>
    <submittedName>
        <fullName evidence="6">MIZ zinc finger family protein</fullName>
    </submittedName>
</protein>
<dbReference type="VEuPathDB" id="TrichDB:TVAG_088120"/>
<keyword evidence="7" id="KW-1185">Reference proteome</keyword>
<evidence type="ECO:0000256" key="4">
    <source>
        <dbReference type="SAM" id="MobiDB-lite"/>
    </source>
</evidence>
<keyword evidence="1" id="KW-0479">Metal-binding</keyword>
<reference evidence="6" key="2">
    <citation type="journal article" date="2007" name="Science">
        <title>Draft genome sequence of the sexually transmitted pathogen Trichomonas vaginalis.</title>
        <authorList>
            <person name="Carlton J.M."/>
            <person name="Hirt R.P."/>
            <person name="Silva J.C."/>
            <person name="Delcher A.L."/>
            <person name="Schatz M."/>
            <person name="Zhao Q."/>
            <person name="Wortman J.R."/>
            <person name="Bidwell S.L."/>
            <person name="Alsmark U.C.M."/>
            <person name="Besteiro S."/>
            <person name="Sicheritz-Ponten T."/>
            <person name="Noel C.J."/>
            <person name="Dacks J.B."/>
            <person name="Foster P.G."/>
            <person name="Simillion C."/>
            <person name="Van de Peer Y."/>
            <person name="Miranda-Saavedra D."/>
            <person name="Barton G.J."/>
            <person name="Westrop G.D."/>
            <person name="Mueller S."/>
            <person name="Dessi D."/>
            <person name="Fiori P.L."/>
            <person name="Ren Q."/>
            <person name="Paulsen I."/>
            <person name="Zhang H."/>
            <person name="Bastida-Corcuera F.D."/>
            <person name="Simoes-Barbosa A."/>
            <person name="Brown M.T."/>
            <person name="Hayes R.D."/>
            <person name="Mukherjee M."/>
            <person name="Okumura C.Y."/>
            <person name="Schneider R."/>
            <person name="Smith A.J."/>
            <person name="Vanacova S."/>
            <person name="Villalvazo M."/>
            <person name="Haas B.J."/>
            <person name="Pertea M."/>
            <person name="Feldblyum T.V."/>
            <person name="Utterback T.R."/>
            <person name="Shu C.L."/>
            <person name="Osoegawa K."/>
            <person name="de Jong P.J."/>
            <person name="Hrdy I."/>
            <person name="Horvathova L."/>
            <person name="Zubacova Z."/>
            <person name="Dolezal P."/>
            <person name="Malik S.B."/>
            <person name="Logsdon J.M. Jr."/>
            <person name="Henze K."/>
            <person name="Gupta A."/>
            <person name="Wang C.C."/>
            <person name="Dunne R.L."/>
            <person name="Upcroft J.A."/>
            <person name="Upcroft P."/>
            <person name="White O."/>
            <person name="Salzberg S.L."/>
            <person name="Tang P."/>
            <person name="Chiu C.-H."/>
            <person name="Lee Y.-S."/>
            <person name="Embley T.M."/>
            <person name="Coombs G.H."/>
            <person name="Mottram J.C."/>
            <person name="Tachezy J."/>
            <person name="Fraser-Liggett C.M."/>
            <person name="Johnson P.J."/>
        </authorList>
    </citation>
    <scope>NUCLEOTIDE SEQUENCE [LARGE SCALE GENOMIC DNA]</scope>
    <source>
        <strain evidence="6">G3</strain>
    </source>
</reference>
<keyword evidence="2" id="KW-0863">Zinc-finger</keyword>
<dbReference type="InParanoid" id="A2F5K4"/>
<dbReference type="InterPro" id="IPR013083">
    <property type="entry name" value="Znf_RING/FYVE/PHD"/>
</dbReference>